<reference evidence="2 3" key="1">
    <citation type="submission" date="2021-03" db="EMBL/GenBank/DDBJ databases">
        <title>Sequencing the genomes of 1000 actinobacteria strains.</title>
        <authorList>
            <person name="Klenk H.-P."/>
        </authorList>
    </citation>
    <scope>NUCLEOTIDE SEQUENCE [LARGE SCALE GENOMIC DNA]</scope>
    <source>
        <strain evidence="2 3">DSM 40843</strain>
    </source>
</reference>
<dbReference type="RefSeq" id="WP_209471428.1">
    <property type="nucleotide sequence ID" value="NZ_BMWJ01000023.1"/>
</dbReference>
<dbReference type="Proteomes" id="UP001519311">
    <property type="component" value="Unassembled WGS sequence"/>
</dbReference>
<name>A0ABS4VI16_9ACTN</name>
<evidence type="ECO:0000313" key="2">
    <source>
        <dbReference type="EMBL" id="MBP2363398.1"/>
    </source>
</evidence>
<evidence type="ECO:0000313" key="3">
    <source>
        <dbReference type="Proteomes" id="UP001519311"/>
    </source>
</evidence>
<organism evidence="2 3">
    <name type="scientific">Streptomyces clavifer</name>
    <dbReference type="NCBI Taxonomy" id="68188"/>
    <lineage>
        <taxon>Bacteria</taxon>
        <taxon>Bacillati</taxon>
        <taxon>Actinomycetota</taxon>
        <taxon>Actinomycetes</taxon>
        <taxon>Kitasatosporales</taxon>
        <taxon>Streptomycetaceae</taxon>
        <taxon>Streptomyces</taxon>
    </lineage>
</organism>
<evidence type="ECO:0008006" key="4">
    <source>
        <dbReference type="Google" id="ProtNLM"/>
    </source>
</evidence>
<keyword evidence="3" id="KW-1185">Reference proteome</keyword>
<proteinExistence type="predicted"/>
<feature type="compositionally biased region" description="Polar residues" evidence="1">
    <location>
        <begin position="1"/>
        <end position="20"/>
    </location>
</feature>
<gene>
    <name evidence="2" type="ORF">JOF59_005890</name>
</gene>
<protein>
    <recommendedName>
        <fullName evidence="4">Replication-relaxation</fullName>
    </recommendedName>
</protein>
<dbReference type="EMBL" id="JAGINS010000002">
    <property type="protein sequence ID" value="MBP2363398.1"/>
    <property type="molecule type" value="Genomic_DNA"/>
</dbReference>
<comment type="caution">
    <text evidence="2">The sequence shown here is derived from an EMBL/GenBank/DDBJ whole genome shotgun (WGS) entry which is preliminary data.</text>
</comment>
<evidence type="ECO:0000256" key="1">
    <source>
        <dbReference type="SAM" id="MobiDB-lite"/>
    </source>
</evidence>
<accession>A0ABS4VI16</accession>
<sequence>MNSNVESTENTSLPSSTSSVEAPAVVPQHAIEDTAAHRAMGLLAQFRVIATPQLHQMLSPNARSVTSKVLSGLLADKLINFSVLPRANQTRLWFLSPRGAQVATLWPELRGRSVVPPGNATEARLRAPHTLAGIRAHLTFLEDAGVRGDEYGPLDWVPEVAHRLPDTGGEDRLIADAVMHYTASSPRRLQFRAFVEIDRATMSSERLASKLISYARFHDYTPQPVGRRGLVGDQAAMLAWQRFYPRFPRILFILTGASPRTLQQRTEDLRAMAVEHPLVATLAARVPLGAAVLEDLEAQGPSAPVWTPLSGPAERRSWMEL</sequence>
<dbReference type="InterPro" id="IPR025855">
    <property type="entry name" value="Replic_Relax"/>
</dbReference>
<dbReference type="Pfam" id="PF13814">
    <property type="entry name" value="Replic_Relax"/>
    <property type="match status" value="1"/>
</dbReference>
<feature type="region of interest" description="Disordered" evidence="1">
    <location>
        <begin position="1"/>
        <end position="22"/>
    </location>
</feature>